<dbReference type="Proteomes" id="UP001233999">
    <property type="component" value="Unassembled WGS sequence"/>
</dbReference>
<reference evidence="2" key="1">
    <citation type="journal article" date="2023" name="IScience">
        <title>Live-bearing cockroach genome reveals convergent evolutionary mechanisms linked to viviparity in insects and beyond.</title>
        <authorList>
            <person name="Fouks B."/>
            <person name="Harrison M.C."/>
            <person name="Mikhailova A.A."/>
            <person name="Marchal E."/>
            <person name="English S."/>
            <person name="Carruthers M."/>
            <person name="Jennings E.C."/>
            <person name="Chiamaka E.L."/>
            <person name="Frigard R.A."/>
            <person name="Pippel M."/>
            <person name="Attardo G.M."/>
            <person name="Benoit J.B."/>
            <person name="Bornberg-Bauer E."/>
            <person name="Tobe S.S."/>
        </authorList>
    </citation>
    <scope>NUCLEOTIDE SEQUENCE</scope>
    <source>
        <strain evidence="2">Stay&amp;Tobe</strain>
    </source>
</reference>
<proteinExistence type="predicted"/>
<gene>
    <name evidence="2" type="ORF">L9F63_002041</name>
</gene>
<protein>
    <submittedName>
        <fullName evidence="2">Uncharacterized protein</fullName>
    </submittedName>
</protein>
<evidence type="ECO:0000313" key="3">
    <source>
        <dbReference type="Proteomes" id="UP001233999"/>
    </source>
</evidence>
<name>A0AAD8A3G7_DIPPU</name>
<sequence>VSILPTRGPWFDNLCINRCTIPTTPSSDACSWRSSTPSPPLSEGGSTSTFWSQVTTDEGIVIDDYDELPRKKKFIQERKSQEGMRLSRTPLRNNRHVITSQWSTECVAGFVKARADSIQKPRNIITRDFSTLDVLARSRLSPLSSEFDSTSVIQ</sequence>
<feature type="region of interest" description="Disordered" evidence="1">
    <location>
        <begin position="27"/>
        <end position="50"/>
    </location>
</feature>
<dbReference type="AlphaFoldDB" id="A0AAD8A3G7"/>
<comment type="caution">
    <text evidence="2">The sequence shown here is derived from an EMBL/GenBank/DDBJ whole genome shotgun (WGS) entry which is preliminary data.</text>
</comment>
<feature type="compositionally biased region" description="Polar residues" evidence="1">
    <location>
        <begin position="27"/>
        <end position="36"/>
    </location>
</feature>
<feature type="non-terminal residue" evidence="2">
    <location>
        <position position="1"/>
    </location>
</feature>
<evidence type="ECO:0000313" key="2">
    <source>
        <dbReference type="EMBL" id="KAJ9591435.1"/>
    </source>
</evidence>
<evidence type="ECO:0000256" key="1">
    <source>
        <dbReference type="SAM" id="MobiDB-lite"/>
    </source>
</evidence>
<keyword evidence="3" id="KW-1185">Reference proteome</keyword>
<organism evidence="2 3">
    <name type="scientific">Diploptera punctata</name>
    <name type="common">Pacific beetle cockroach</name>
    <dbReference type="NCBI Taxonomy" id="6984"/>
    <lineage>
        <taxon>Eukaryota</taxon>
        <taxon>Metazoa</taxon>
        <taxon>Ecdysozoa</taxon>
        <taxon>Arthropoda</taxon>
        <taxon>Hexapoda</taxon>
        <taxon>Insecta</taxon>
        <taxon>Pterygota</taxon>
        <taxon>Neoptera</taxon>
        <taxon>Polyneoptera</taxon>
        <taxon>Dictyoptera</taxon>
        <taxon>Blattodea</taxon>
        <taxon>Blaberoidea</taxon>
        <taxon>Blaberidae</taxon>
        <taxon>Diplopterinae</taxon>
        <taxon>Diploptera</taxon>
    </lineage>
</organism>
<reference evidence="2" key="2">
    <citation type="submission" date="2023-05" db="EMBL/GenBank/DDBJ databases">
        <authorList>
            <person name="Fouks B."/>
        </authorList>
    </citation>
    <scope>NUCLEOTIDE SEQUENCE</scope>
    <source>
        <strain evidence="2">Stay&amp;Tobe</strain>
        <tissue evidence="2">Testes</tissue>
    </source>
</reference>
<dbReference type="EMBL" id="JASPKZ010003868">
    <property type="protein sequence ID" value="KAJ9591435.1"/>
    <property type="molecule type" value="Genomic_DNA"/>
</dbReference>
<accession>A0AAD8A3G7</accession>
<feature type="non-terminal residue" evidence="2">
    <location>
        <position position="154"/>
    </location>
</feature>